<evidence type="ECO:0000313" key="2">
    <source>
        <dbReference type="Proteomes" id="UP000271227"/>
    </source>
</evidence>
<reference evidence="1 2" key="1">
    <citation type="submission" date="2018-10" db="EMBL/GenBank/DDBJ databases">
        <title>Genomic Encyclopedia of Archaeal and Bacterial Type Strains, Phase II (KMG-II): from individual species to whole genera.</title>
        <authorList>
            <person name="Goeker M."/>
        </authorList>
    </citation>
    <scope>NUCLEOTIDE SEQUENCE [LARGE SCALE GENOMIC DNA]</scope>
    <source>
        <strain evidence="1 2">DSM 25217</strain>
    </source>
</reference>
<accession>A0A3M0CUY6</accession>
<sequence>MQKVEVFLDSVRVEKNGNARSERGKTEDLMIALEWDDPNFQADVVQAAFAVEDVADGVSKDIRGDAGGDTLKHLNRRLFKTTLEGASVLKITVLKQEKLSGLADLFTSLLGAVFGTVTGGIGGIGGALAKTVVGKVFDVREDWEDPIGTATVVMDGDVVRDGGSLTVPLEINGDVKKALIKLYSGRRRDRRSVIVYEDGPSDAVMALVNATPATNGEIVLGFTVTS</sequence>
<organism evidence="1 2">
    <name type="scientific">Eilatimonas milleporae</name>
    <dbReference type="NCBI Taxonomy" id="911205"/>
    <lineage>
        <taxon>Bacteria</taxon>
        <taxon>Pseudomonadati</taxon>
        <taxon>Pseudomonadota</taxon>
        <taxon>Alphaproteobacteria</taxon>
        <taxon>Kordiimonadales</taxon>
        <taxon>Kordiimonadaceae</taxon>
        <taxon>Eilatimonas</taxon>
    </lineage>
</organism>
<dbReference type="RefSeq" id="WP_121937548.1">
    <property type="nucleotide sequence ID" value="NZ_REFR01000009.1"/>
</dbReference>
<dbReference type="InParanoid" id="A0A3M0CUY6"/>
<protein>
    <submittedName>
        <fullName evidence="1">Uncharacterized protein</fullName>
    </submittedName>
</protein>
<gene>
    <name evidence="1" type="ORF">BXY39_0866</name>
</gene>
<dbReference type="Proteomes" id="UP000271227">
    <property type="component" value="Unassembled WGS sequence"/>
</dbReference>
<keyword evidence="2" id="KW-1185">Reference proteome</keyword>
<dbReference type="AlphaFoldDB" id="A0A3M0CUY6"/>
<proteinExistence type="predicted"/>
<evidence type="ECO:0000313" key="1">
    <source>
        <dbReference type="EMBL" id="RMB12370.1"/>
    </source>
</evidence>
<name>A0A3M0CUY6_9PROT</name>
<dbReference type="EMBL" id="REFR01000009">
    <property type="protein sequence ID" value="RMB12370.1"/>
    <property type="molecule type" value="Genomic_DNA"/>
</dbReference>
<comment type="caution">
    <text evidence="1">The sequence shown here is derived from an EMBL/GenBank/DDBJ whole genome shotgun (WGS) entry which is preliminary data.</text>
</comment>